<reference evidence="1 2" key="2">
    <citation type="journal article" date="2022" name="Mol. Ecol. Resour.">
        <title>The genomes of chicory, endive, great burdock and yacon provide insights into Asteraceae paleo-polyploidization history and plant inulin production.</title>
        <authorList>
            <person name="Fan W."/>
            <person name="Wang S."/>
            <person name="Wang H."/>
            <person name="Wang A."/>
            <person name="Jiang F."/>
            <person name="Liu H."/>
            <person name="Zhao H."/>
            <person name="Xu D."/>
            <person name="Zhang Y."/>
        </authorList>
    </citation>
    <scope>NUCLEOTIDE SEQUENCE [LARGE SCALE GENOMIC DNA]</scope>
    <source>
        <strain evidence="2">cv. Punajuju</strain>
        <tissue evidence="1">Leaves</tissue>
    </source>
</reference>
<organism evidence="1 2">
    <name type="scientific">Cichorium intybus</name>
    <name type="common">Chicory</name>
    <dbReference type="NCBI Taxonomy" id="13427"/>
    <lineage>
        <taxon>Eukaryota</taxon>
        <taxon>Viridiplantae</taxon>
        <taxon>Streptophyta</taxon>
        <taxon>Embryophyta</taxon>
        <taxon>Tracheophyta</taxon>
        <taxon>Spermatophyta</taxon>
        <taxon>Magnoliopsida</taxon>
        <taxon>eudicotyledons</taxon>
        <taxon>Gunneridae</taxon>
        <taxon>Pentapetalae</taxon>
        <taxon>asterids</taxon>
        <taxon>campanulids</taxon>
        <taxon>Asterales</taxon>
        <taxon>Asteraceae</taxon>
        <taxon>Cichorioideae</taxon>
        <taxon>Cichorieae</taxon>
        <taxon>Cichoriinae</taxon>
        <taxon>Cichorium</taxon>
    </lineage>
</organism>
<dbReference type="Proteomes" id="UP001055811">
    <property type="component" value="Linkage Group LG01"/>
</dbReference>
<keyword evidence="2" id="KW-1185">Reference proteome</keyword>
<comment type="caution">
    <text evidence="1">The sequence shown here is derived from an EMBL/GenBank/DDBJ whole genome shotgun (WGS) entry which is preliminary data.</text>
</comment>
<protein>
    <submittedName>
        <fullName evidence="1">Uncharacterized protein</fullName>
    </submittedName>
</protein>
<sequence length="81" mass="8901">MVLYVSVGLNSCSRLQTAVTTSCPRLVVPASSCRPPTSFCCKEFSPTNNTRCNRRLYIASCLRLSVPVRSCRTQISLSISI</sequence>
<accession>A0ACB9HA12</accession>
<proteinExistence type="predicted"/>
<gene>
    <name evidence="1" type="ORF">L2E82_06173</name>
</gene>
<dbReference type="EMBL" id="CM042009">
    <property type="protein sequence ID" value="KAI3792298.1"/>
    <property type="molecule type" value="Genomic_DNA"/>
</dbReference>
<name>A0ACB9HA12_CICIN</name>
<evidence type="ECO:0000313" key="2">
    <source>
        <dbReference type="Proteomes" id="UP001055811"/>
    </source>
</evidence>
<evidence type="ECO:0000313" key="1">
    <source>
        <dbReference type="EMBL" id="KAI3792298.1"/>
    </source>
</evidence>
<reference evidence="2" key="1">
    <citation type="journal article" date="2022" name="Mol. Ecol. Resour.">
        <title>The genomes of chicory, endive, great burdock and yacon provide insights into Asteraceae palaeo-polyploidization history and plant inulin production.</title>
        <authorList>
            <person name="Fan W."/>
            <person name="Wang S."/>
            <person name="Wang H."/>
            <person name="Wang A."/>
            <person name="Jiang F."/>
            <person name="Liu H."/>
            <person name="Zhao H."/>
            <person name="Xu D."/>
            <person name="Zhang Y."/>
        </authorList>
    </citation>
    <scope>NUCLEOTIDE SEQUENCE [LARGE SCALE GENOMIC DNA]</scope>
    <source>
        <strain evidence="2">cv. Punajuju</strain>
    </source>
</reference>